<keyword evidence="3" id="KW-1185">Reference proteome</keyword>
<dbReference type="eggNOG" id="ENOG5032GYB">
    <property type="taxonomic scope" value="Bacteria"/>
</dbReference>
<sequence length="105" mass="11602">MEIVYGSFERRTPGEPPGEVAEALSALWAHARPEDGLEHASGRPDSERLGVLLFLLTRTIGEPSSNGALQRAARLLERSHQASPVLRDRYLPPRVPVPDTRRPSL</sequence>
<evidence type="ECO:0000313" key="2">
    <source>
        <dbReference type="EMBL" id="SEM36058.1"/>
    </source>
</evidence>
<reference evidence="3" key="1">
    <citation type="submission" date="2016-10" db="EMBL/GenBank/DDBJ databases">
        <authorList>
            <person name="Varghese N."/>
        </authorList>
    </citation>
    <scope>NUCLEOTIDE SEQUENCE [LARGE SCALE GENOMIC DNA]</scope>
    <source>
        <strain evidence="3">DSM 45096 / BCRC 16803 / CGMCC 4.1857 / CIP 109030 / JCM 12277 / KCTC 19219 / NBRC 100920 / 33214</strain>
    </source>
</reference>
<gene>
    <name evidence="2" type="ORF">SAMN05414137_1253</name>
</gene>
<proteinExistence type="predicted"/>
<dbReference type="EMBL" id="FOAZ01000025">
    <property type="protein sequence ID" value="SEM36058.1"/>
    <property type="molecule type" value="Genomic_DNA"/>
</dbReference>
<protein>
    <submittedName>
        <fullName evidence="2">Uncharacterized protein</fullName>
    </submittedName>
</protein>
<dbReference type="Proteomes" id="UP000183015">
    <property type="component" value="Unassembled WGS sequence"/>
</dbReference>
<dbReference type="STRING" id="235985.SAMN05414137_1253"/>
<feature type="region of interest" description="Disordered" evidence="1">
    <location>
        <begin position="86"/>
        <end position="105"/>
    </location>
</feature>
<evidence type="ECO:0000256" key="1">
    <source>
        <dbReference type="SAM" id="MobiDB-lite"/>
    </source>
</evidence>
<organism evidence="2 3">
    <name type="scientific">Streptacidiphilus jiangxiensis</name>
    <dbReference type="NCBI Taxonomy" id="235985"/>
    <lineage>
        <taxon>Bacteria</taxon>
        <taxon>Bacillati</taxon>
        <taxon>Actinomycetota</taxon>
        <taxon>Actinomycetes</taxon>
        <taxon>Kitasatosporales</taxon>
        <taxon>Streptomycetaceae</taxon>
        <taxon>Streptacidiphilus</taxon>
    </lineage>
</organism>
<evidence type="ECO:0000313" key="3">
    <source>
        <dbReference type="Proteomes" id="UP000183015"/>
    </source>
</evidence>
<dbReference type="OrthoDB" id="3872442at2"/>
<dbReference type="AlphaFoldDB" id="A0A1H7XSC7"/>
<name>A0A1H7XSC7_STRJI</name>
<dbReference type="RefSeq" id="WP_042454090.1">
    <property type="nucleotide sequence ID" value="NZ_BBPN01000031.1"/>
</dbReference>
<accession>A0A1H7XSC7</accession>